<dbReference type="InterPro" id="IPR013783">
    <property type="entry name" value="Ig-like_fold"/>
</dbReference>
<dbReference type="STRING" id="502025.Hoch_3674"/>
<dbReference type="OrthoDB" id="5526264at2"/>
<dbReference type="eggNOG" id="COG2010">
    <property type="taxonomic scope" value="Bacteria"/>
</dbReference>
<feature type="domain" description="Fibronectin type-III" evidence="2">
    <location>
        <begin position="170"/>
        <end position="271"/>
    </location>
</feature>
<dbReference type="eggNOG" id="COG4733">
    <property type="taxonomic scope" value="Bacteria"/>
</dbReference>
<dbReference type="SMART" id="SM00060">
    <property type="entry name" value="FN3"/>
    <property type="match status" value="2"/>
</dbReference>
<keyword evidence="4" id="KW-1185">Reference proteome</keyword>
<organism evidence="3 4">
    <name type="scientific">Haliangium ochraceum (strain DSM 14365 / JCM 11303 / SMP-2)</name>
    <dbReference type="NCBI Taxonomy" id="502025"/>
    <lineage>
        <taxon>Bacteria</taxon>
        <taxon>Pseudomonadati</taxon>
        <taxon>Myxococcota</taxon>
        <taxon>Polyangia</taxon>
        <taxon>Haliangiales</taxon>
        <taxon>Kofleriaceae</taxon>
        <taxon>Haliangium</taxon>
    </lineage>
</organism>
<gene>
    <name evidence="3" type="ordered locus">Hoch_3674</name>
</gene>
<sequence>MNWKASWNTYLTSSLTTPSRSLALLLALSASALPACGGDDDPPTGPDAAIDASFANVQALFTEKCSGSGCHVGFDSTPAAGLDLRPEAGCSSLLQVNALEVPEEQLLVPGKPEDSYLYCKLDADCEDLPDRAQLMPFSRDPLSGGELALVRLWIAGGADGCTLPADDTTPPSFAGAKTATGQSLQVELSWDAAADDVSRPEDIEYLVFQAEASGQQAFAEEPVLVTAAGATSAVVDGLALDTQYFFVVRARDEAGNVDENTAEVDATTLAIADNTPPTFAGASAANALGASTVEVSWSAASDDVTDAGEIVYSVYVAETTGGQNFGGAPQATATGATSTVVRGLRAGSTYFIVVRAEDGAGNQDTNTAEVQVTTEDDIFFPQDIEPVLVANCTSSNCHDNAAPREGLSLTAGNAYGNLVNQPAAQCDDGRERVDPGDATNSYIIHKLRNQNTCKGGAMPAGGPDLPDEVIATFEQWIAEGAPEN</sequence>
<feature type="domain" description="Fibronectin type-III" evidence="2">
    <location>
        <begin position="276"/>
        <end position="377"/>
    </location>
</feature>
<accession>D0LXD3</accession>
<evidence type="ECO:0000313" key="4">
    <source>
        <dbReference type="Proteomes" id="UP000001880"/>
    </source>
</evidence>
<evidence type="ECO:0000313" key="3">
    <source>
        <dbReference type="EMBL" id="ACY16175.1"/>
    </source>
</evidence>
<feature type="signal peptide" evidence="1">
    <location>
        <begin position="1"/>
        <end position="37"/>
    </location>
</feature>
<name>D0LXD3_HALO1</name>
<dbReference type="Pfam" id="PF00041">
    <property type="entry name" value="fn3"/>
    <property type="match status" value="1"/>
</dbReference>
<proteinExistence type="predicted"/>
<feature type="chain" id="PRO_5003011631" evidence="1">
    <location>
        <begin position="38"/>
        <end position="484"/>
    </location>
</feature>
<dbReference type="PANTHER" id="PTHR35889:SF3">
    <property type="entry name" value="F-BOX DOMAIN-CONTAINING PROTEIN"/>
    <property type="match status" value="1"/>
</dbReference>
<dbReference type="Proteomes" id="UP000001880">
    <property type="component" value="Chromosome"/>
</dbReference>
<dbReference type="SUPFAM" id="SSF49265">
    <property type="entry name" value="Fibronectin type III"/>
    <property type="match status" value="1"/>
</dbReference>
<evidence type="ECO:0000256" key="1">
    <source>
        <dbReference type="SAM" id="SignalP"/>
    </source>
</evidence>
<dbReference type="CDD" id="cd00063">
    <property type="entry name" value="FN3"/>
    <property type="match status" value="2"/>
</dbReference>
<evidence type="ECO:0000259" key="2">
    <source>
        <dbReference type="PROSITE" id="PS50853"/>
    </source>
</evidence>
<dbReference type="InterPro" id="IPR003961">
    <property type="entry name" value="FN3_dom"/>
</dbReference>
<protein>
    <submittedName>
        <fullName evidence="3">Fibronectin type III domain protein</fullName>
    </submittedName>
</protein>
<keyword evidence="1" id="KW-0732">Signal</keyword>
<dbReference type="HOGENOM" id="CLU_563568_0_0_7"/>
<dbReference type="KEGG" id="hoh:Hoch_3674"/>
<dbReference type="AlphaFoldDB" id="D0LXD3"/>
<dbReference type="PROSITE" id="PS50853">
    <property type="entry name" value="FN3"/>
    <property type="match status" value="2"/>
</dbReference>
<dbReference type="PANTHER" id="PTHR35889">
    <property type="entry name" value="CYCLOINULO-OLIGOSACCHARIDE FRUCTANOTRANSFERASE-RELATED"/>
    <property type="match status" value="1"/>
</dbReference>
<reference evidence="3 4" key="1">
    <citation type="journal article" date="2010" name="Stand. Genomic Sci.">
        <title>Complete genome sequence of Haliangium ochraceum type strain (SMP-2).</title>
        <authorList>
            <consortium name="US DOE Joint Genome Institute (JGI-PGF)"/>
            <person name="Ivanova N."/>
            <person name="Daum C."/>
            <person name="Lang E."/>
            <person name="Abt B."/>
            <person name="Kopitz M."/>
            <person name="Saunders E."/>
            <person name="Lapidus A."/>
            <person name="Lucas S."/>
            <person name="Glavina Del Rio T."/>
            <person name="Nolan M."/>
            <person name="Tice H."/>
            <person name="Copeland A."/>
            <person name="Cheng J.F."/>
            <person name="Chen F."/>
            <person name="Bruce D."/>
            <person name="Goodwin L."/>
            <person name="Pitluck S."/>
            <person name="Mavromatis K."/>
            <person name="Pati A."/>
            <person name="Mikhailova N."/>
            <person name="Chen A."/>
            <person name="Palaniappan K."/>
            <person name="Land M."/>
            <person name="Hauser L."/>
            <person name="Chang Y.J."/>
            <person name="Jeffries C.D."/>
            <person name="Detter J.C."/>
            <person name="Brettin T."/>
            <person name="Rohde M."/>
            <person name="Goker M."/>
            <person name="Bristow J."/>
            <person name="Markowitz V."/>
            <person name="Eisen J.A."/>
            <person name="Hugenholtz P."/>
            <person name="Kyrpides N.C."/>
            <person name="Klenk H.P."/>
        </authorList>
    </citation>
    <scope>NUCLEOTIDE SEQUENCE [LARGE SCALE GENOMIC DNA]</scope>
    <source>
        <strain evidence="4">DSM 14365 / CIP 107738 / JCM 11303 / AJ 13395 / SMP-2</strain>
    </source>
</reference>
<dbReference type="RefSeq" id="WP_012828774.1">
    <property type="nucleotide sequence ID" value="NC_013440.1"/>
</dbReference>
<dbReference type="InterPro" id="IPR036116">
    <property type="entry name" value="FN3_sf"/>
</dbReference>
<dbReference type="Gene3D" id="2.60.40.10">
    <property type="entry name" value="Immunoglobulins"/>
    <property type="match status" value="2"/>
</dbReference>
<dbReference type="EMBL" id="CP001804">
    <property type="protein sequence ID" value="ACY16175.1"/>
    <property type="molecule type" value="Genomic_DNA"/>
</dbReference>